<dbReference type="InterPro" id="IPR036787">
    <property type="entry name" value="T_IF-3_N_sf"/>
</dbReference>
<dbReference type="GeneID" id="20713671"/>
<sequence length="892" mass="104167">MILLFETIALQVLVLATSTHTLTNKGNLLFISHLSPNIPKNRNDLSCNIFFGSKSISLDTQEYKKSDQWHEYFKKVDDATDTSGLPLAPENEDDPLEEVEDEGDLTKPPTPKKDWYLKKLAHGRRFWHKFFAKPSDQTLRAMRWCKFQHDRFHCNRIVERTYNQLPLIEPKKGPDGKLMKLTKEEKVYNRHSLKVKRRILGYDNTSRESNLLIIANYPQERLVKLVERLRMPKVLDLRNYELLRMLRSSMLYLAKPNTFMSTVDFLLCFGRFNTGYSKEFKKYMEAEEKPKKRFRPMVYAIIGKLRNNPFKKELLLPRKNRAPPIREEFPVYNGPESVLNRFLDSCENLTRFKVTTTPYDHDETMDRSFSDIFDRAPEYTTKGSVNKLDSPALINYQKEMSRCLRPKKDYKKEDFVGWRPEDVKNMLRVSSKMGLVKTETIIRRLKSLHNDLGLSYEEIIELGKRHPRVLKYGRYKQKCLRLYDIDEAFTHEAVNRLVRGYPNVLTYNVDRCIRPKVLYLLRNMGKSVEDLLDYPGYLSFSLYDRIVPRHFAVMNRHYKGEFLSVYRFLFETGFYRSYGQPVTHPKIPDLLPENHARFMESYRQLSSEIDLRALLKTGDAKFCELFKLSYRELVEGKHNAFKIPLPTNIHTRWSYAPAYRFSGGRGADPAGPPKKVRRTTTHCYVQFLKDEEILVERVRVLKNKKLLGDYTTHEARLIAKSDNMNLILFKPNADPPICVIDNYKQFLKTLSGREPRKDDASYSFDPSLKSKTVQISENCGASDLDRKLSSIRAFLLSGHRVDVLVFAKGKRVRELNRKYDAASKASSAQDAVRSAAEVAEARGLKVTHDLTNSILQKIDYIYSRLVDISSPHTLRNKVNVNSRQILLKFWPK</sequence>
<feature type="domain" description="Translation initiation factor 3 N-terminal" evidence="5">
    <location>
        <begin position="691"/>
        <end position="747"/>
    </location>
</feature>
<dbReference type="Pfam" id="PF05198">
    <property type="entry name" value="IF3_N"/>
    <property type="match status" value="1"/>
</dbReference>
<dbReference type="SMART" id="SM00733">
    <property type="entry name" value="Mterf"/>
    <property type="match status" value="2"/>
</dbReference>
<proteinExistence type="inferred from homology"/>
<evidence type="ECO:0000256" key="1">
    <source>
        <dbReference type="ARBA" id="ARBA00007692"/>
    </source>
</evidence>
<feature type="compositionally biased region" description="Acidic residues" evidence="3">
    <location>
        <begin position="90"/>
        <end position="103"/>
    </location>
</feature>
<dbReference type="Proteomes" id="UP000003786">
    <property type="component" value="Chromosome 1"/>
</dbReference>
<dbReference type="PANTHER" id="PTHR13068:SF112">
    <property type="entry name" value="TRANSCRIPTION TERMINATION FACTOR 3, MITOCHONDRIAL"/>
    <property type="match status" value="1"/>
</dbReference>
<dbReference type="InterPro" id="IPR019814">
    <property type="entry name" value="Translation_initiation_fac_3_N"/>
</dbReference>
<dbReference type="InterPro" id="IPR038538">
    <property type="entry name" value="MTERF_sf"/>
</dbReference>
<dbReference type="VEuPathDB" id="PiroplasmaDB:TOT_010000797"/>
<keyword evidence="4" id="KW-0732">Signal</keyword>
<dbReference type="STRING" id="869250.J4DNP9"/>
<dbReference type="Gene3D" id="1.25.70.10">
    <property type="entry name" value="Transcription termination factor 3, mitochondrial"/>
    <property type="match status" value="1"/>
</dbReference>
<evidence type="ECO:0000256" key="4">
    <source>
        <dbReference type="SAM" id="SignalP"/>
    </source>
</evidence>
<organism evidence="6 7">
    <name type="scientific">Theileria orientalis strain Shintoku</name>
    <dbReference type="NCBI Taxonomy" id="869250"/>
    <lineage>
        <taxon>Eukaryota</taxon>
        <taxon>Sar</taxon>
        <taxon>Alveolata</taxon>
        <taxon>Apicomplexa</taxon>
        <taxon>Aconoidasida</taxon>
        <taxon>Piroplasmida</taxon>
        <taxon>Theileriidae</taxon>
        <taxon>Theileria</taxon>
    </lineage>
</organism>
<accession>J4DNP9</accession>
<reference evidence="6 7" key="1">
    <citation type="journal article" date="2012" name="MBio">
        <title>Comparative genome analysis of three eukaryotic parasites with differing abilities to transform leukocytes reveals key mediators of Theileria-induced leukocyte transformation.</title>
        <authorList>
            <person name="Hayashida K."/>
            <person name="Hara Y."/>
            <person name="Abe T."/>
            <person name="Yamasaki C."/>
            <person name="Toyoda A."/>
            <person name="Kosuge T."/>
            <person name="Suzuki Y."/>
            <person name="Sato Y."/>
            <person name="Kawashima S."/>
            <person name="Katayama T."/>
            <person name="Wakaguri H."/>
            <person name="Inoue N."/>
            <person name="Homma K."/>
            <person name="Tada-Umezaki M."/>
            <person name="Yagi Y."/>
            <person name="Fujii Y."/>
            <person name="Habara T."/>
            <person name="Kanehisa M."/>
            <person name="Watanabe H."/>
            <person name="Ito K."/>
            <person name="Gojobori T."/>
            <person name="Sugawara H."/>
            <person name="Imanishi T."/>
            <person name="Weir W."/>
            <person name="Gardner M."/>
            <person name="Pain A."/>
            <person name="Shiels B."/>
            <person name="Hattori M."/>
            <person name="Nene V."/>
            <person name="Sugimoto C."/>
        </authorList>
    </citation>
    <scope>NUCLEOTIDE SEQUENCE [LARGE SCALE GENOMIC DNA]</scope>
    <source>
        <strain evidence="6 7">Shintoku</strain>
    </source>
</reference>
<dbReference type="GO" id="GO:0003676">
    <property type="term" value="F:nucleic acid binding"/>
    <property type="evidence" value="ECO:0007669"/>
    <property type="project" value="InterPro"/>
</dbReference>
<keyword evidence="7" id="KW-1185">Reference proteome</keyword>
<evidence type="ECO:0000313" key="6">
    <source>
        <dbReference type="EMBL" id="BAM39339.1"/>
    </source>
</evidence>
<keyword evidence="2" id="KW-0809">Transit peptide</keyword>
<dbReference type="Pfam" id="PF02536">
    <property type="entry name" value="mTERF"/>
    <property type="match status" value="1"/>
</dbReference>
<feature type="signal peptide" evidence="4">
    <location>
        <begin position="1"/>
        <end position="16"/>
    </location>
</feature>
<dbReference type="OrthoDB" id="637682at2759"/>
<dbReference type="KEGG" id="tot:TOT_010000797"/>
<evidence type="ECO:0000256" key="3">
    <source>
        <dbReference type="SAM" id="MobiDB-lite"/>
    </source>
</evidence>
<dbReference type="Gene3D" id="3.30.110.10">
    <property type="entry name" value="Translation initiation factor 3 (IF-3), C-terminal domain"/>
    <property type="match status" value="1"/>
</dbReference>
<dbReference type="InterPro" id="IPR036788">
    <property type="entry name" value="T_IF-3_C_sf"/>
</dbReference>
<dbReference type="EMBL" id="AP011946">
    <property type="protein sequence ID" value="BAM39339.1"/>
    <property type="molecule type" value="Genomic_DNA"/>
</dbReference>
<dbReference type="SUPFAM" id="SSF55200">
    <property type="entry name" value="Translation initiation factor IF3, C-terminal domain"/>
    <property type="match status" value="1"/>
</dbReference>
<feature type="chain" id="PRO_5003778053" description="Translation initiation factor 3 N-terminal domain-containing protein" evidence="4">
    <location>
        <begin position="17"/>
        <end position="892"/>
    </location>
</feature>
<name>J4DNP9_THEOR</name>
<evidence type="ECO:0000313" key="7">
    <source>
        <dbReference type="Proteomes" id="UP000003786"/>
    </source>
</evidence>
<dbReference type="AlphaFoldDB" id="J4DNP9"/>
<dbReference type="InterPro" id="IPR003690">
    <property type="entry name" value="MTERF"/>
</dbReference>
<dbReference type="eggNOG" id="KOG1267">
    <property type="taxonomic scope" value="Eukaryota"/>
</dbReference>
<comment type="similarity">
    <text evidence="1">Belongs to the mTERF family.</text>
</comment>
<dbReference type="Gene3D" id="3.10.20.80">
    <property type="entry name" value="Translation initiation factor 3 (IF-3), N-terminal domain"/>
    <property type="match status" value="1"/>
</dbReference>
<protein>
    <recommendedName>
        <fullName evidence="5">Translation initiation factor 3 N-terminal domain-containing protein</fullName>
    </recommendedName>
</protein>
<dbReference type="OMA" id="WHKFFAK"/>
<gene>
    <name evidence="6" type="ORF">TOT_010000797</name>
</gene>
<evidence type="ECO:0000259" key="5">
    <source>
        <dbReference type="Pfam" id="PF05198"/>
    </source>
</evidence>
<dbReference type="GO" id="GO:0003743">
    <property type="term" value="F:translation initiation factor activity"/>
    <property type="evidence" value="ECO:0007669"/>
    <property type="project" value="InterPro"/>
</dbReference>
<dbReference type="PANTHER" id="PTHR13068">
    <property type="entry name" value="CGI-12 PROTEIN-RELATED"/>
    <property type="match status" value="1"/>
</dbReference>
<feature type="region of interest" description="Disordered" evidence="3">
    <location>
        <begin position="80"/>
        <end position="110"/>
    </location>
</feature>
<dbReference type="RefSeq" id="XP_009689640.1">
    <property type="nucleotide sequence ID" value="XM_009691345.1"/>
</dbReference>
<dbReference type="SUPFAM" id="SSF54364">
    <property type="entry name" value="Translation initiation factor IF3, N-terminal domain"/>
    <property type="match status" value="1"/>
</dbReference>
<evidence type="ECO:0000256" key="2">
    <source>
        <dbReference type="ARBA" id="ARBA00022946"/>
    </source>
</evidence>